<dbReference type="STRING" id="658167.SAMN04488135_10488"/>
<evidence type="ECO:0000313" key="2">
    <source>
        <dbReference type="EMBL" id="SHH65610.1"/>
    </source>
</evidence>
<sequence>MSRQPFNPWYYDYLDQIANLELKNKAAQQGGTELRYRIARQKQNNAALCGQIAQALLPRLPGSTVILVTGTGNPVWLPRGETDGPSGVAVLARIFSALGVRSCVLSEARFLPGVMASVQAAGTPLLERDAWLQRPNGALCLEFPTGADAAAPFIDELMADLPDVSAAFFIEKPGPGAAGVFHNSSGKPKDSDWVAHAHLLAGQAQKRGALTIGVGDGGNEIGFGLIRDELDADPGHGFGCDCLCPGGLLDATQVDFLLPAAVSNWGAYAIAAAIALASRRFSLLPAWEEVAASIAAPIASGAVDGYSGLALPTVDGTSLAASQAIYSLMNEVLRLAREAGERPL</sequence>
<dbReference type="Gene3D" id="3.90.1640.20">
    <property type="entry name" value="TON_0340"/>
    <property type="match status" value="1"/>
</dbReference>
<organism evidence="2 3">
    <name type="scientific">Pollutimonas bauzanensis</name>
    <dbReference type="NCBI Taxonomy" id="658167"/>
    <lineage>
        <taxon>Bacteria</taxon>
        <taxon>Pseudomonadati</taxon>
        <taxon>Pseudomonadota</taxon>
        <taxon>Betaproteobacteria</taxon>
        <taxon>Burkholderiales</taxon>
        <taxon>Alcaligenaceae</taxon>
        <taxon>Pollutimonas</taxon>
    </lineage>
</organism>
<dbReference type="AlphaFoldDB" id="A0A1M5URT4"/>
<protein>
    <recommendedName>
        <fullName evidence="1">D-glutamate cyclase-like C-terminal domain-containing protein</fullName>
    </recommendedName>
</protein>
<reference evidence="2 3" key="1">
    <citation type="submission" date="2016-11" db="EMBL/GenBank/DDBJ databases">
        <authorList>
            <person name="Jaros S."/>
            <person name="Januszkiewicz K."/>
            <person name="Wedrychowicz H."/>
        </authorList>
    </citation>
    <scope>NUCLEOTIDE SEQUENCE [LARGE SCALE GENOMIC DNA]</scope>
    <source>
        <strain evidence="2 3">CGMCC 1.10190</strain>
    </source>
</reference>
<accession>A0A1M5URT4</accession>
<name>A0A1M5URT4_9BURK</name>
<keyword evidence="3" id="KW-1185">Reference proteome</keyword>
<feature type="domain" description="D-glutamate cyclase-like C-terminal" evidence="1">
    <location>
        <begin position="50"/>
        <end position="324"/>
    </location>
</feature>
<dbReference type="RefSeq" id="WP_073102779.1">
    <property type="nucleotide sequence ID" value="NZ_FQXE01000004.1"/>
</dbReference>
<evidence type="ECO:0000313" key="3">
    <source>
        <dbReference type="Proteomes" id="UP000184226"/>
    </source>
</evidence>
<proteinExistence type="predicted"/>
<dbReference type="InterPro" id="IPR025504">
    <property type="entry name" value="GLUCM_C"/>
</dbReference>
<dbReference type="EMBL" id="FQXE01000004">
    <property type="protein sequence ID" value="SHH65610.1"/>
    <property type="molecule type" value="Genomic_DNA"/>
</dbReference>
<evidence type="ECO:0000259" key="1">
    <source>
        <dbReference type="Pfam" id="PF14336"/>
    </source>
</evidence>
<dbReference type="Proteomes" id="UP000184226">
    <property type="component" value="Unassembled WGS sequence"/>
</dbReference>
<dbReference type="Pfam" id="PF14336">
    <property type="entry name" value="GLUCM-like_C"/>
    <property type="match status" value="1"/>
</dbReference>
<gene>
    <name evidence="2" type="ORF">SAMN04488135_10488</name>
</gene>